<dbReference type="OrthoDB" id="9772295at2"/>
<dbReference type="InterPro" id="IPR014917">
    <property type="entry name" value="DUF1800"/>
</dbReference>
<dbReference type="PANTHER" id="PTHR43737:SF1">
    <property type="entry name" value="DUF1501 DOMAIN-CONTAINING PROTEIN"/>
    <property type="match status" value="1"/>
</dbReference>
<sequence length="624" mass="66356">MPPMLNPPTGDLVHEAPASVQRLPAAPGPIEGSQAFSATALAAAAASLLAACGGGGGGEAAAAPAPPAVPVVLAEADTEAARFLQQAQFSASDAAITSVKSLGPAAWLDQQMELPTGETAWDWLNSRGYDTISDTTRYYDSTYPADHAIWRQLMSASDPVRRRMALAMSEFFVVSLSGIDVTWRSHFVAHYWDQLNANAFGNFRTLLEDVTLNPAMGVYLNTRGNQKEDARTGRQPDENYAREVMQLFSIGLYKLNLDGTPQLGGDGNPIESYAQDDVTNLARVFTGYDFDNTGNLNTVEPIRNRTIGNTLKTRLPMTADSARHPSPSTNSRHSSLAATFLGVTIAANTDSGTALKTALDTLFNHENVGPFFGRQMIQRLVTSDPSPAYVARVAAAFNNNGSGVRGDLRAVWRAVLLDAEARGAAGLTAAGWGKLREPMLRFIQWGRTFGLHSIAGSWKIGDLSNNASSIGQSPLRSPSVFNYFRPGYVPAGTALAASRTPAPEFQIVNETTVSGYLNFMQSVVKDGLRVNSPGVPHNDSTSSGYDVVPDYAAELALVTDSAALVARLNLLLCAGQLSSATQTIIINALDATALSATSADALKLNRVAAAVLLVLACSEYLVQK</sequence>
<proteinExistence type="predicted"/>
<dbReference type="AlphaFoldDB" id="A0A4Q7VGH8"/>
<keyword evidence="2" id="KW-1185">Reference proteome</keyword>
<name>A0A4Q7VGH8_9BURK</name>
<protein>
    <submittedName>
        <fullName evidence="1">Uncharacterized protein (DUF1800 family)</fullName>
    </submittedName>
</protein>
<reference evidence="1 2" key="1">
    <citation type="submission" date="2019-02" db="EMBL/GenBank/DDBJ databases">
        <title>Genomic Encyclopedia of Type Strains, Phase IV (KMG-IV): sequencing the most valuable type-strain genomes for metagenomic binning, comparative biology and taxonomic classification.</title>
        <authorList>
            <person name="Goeker M."/>
        </authorList>
    </citation>
    <scope>NUCLEOTIDE SEQUENCE [LARGE SCALE GENOMIC DNA]</scope>
    <source>
        <strain evidence="1 2">DSM 19570</strain>
    </source>
</reference>
<evidence type="ECO:0000313" key="1">
    <source>
        <dbReference type="EMBL" id="RZT95132.1"/>
    </source>
</evidence>
<evidence type="ECO:0000313" key="2">
    <source>
        <dbReference type="Proteomes" id="UP000293671"/>
    </source>
</evidence>
<dbReference type="EMBL" id="SHKP01000007">
    <property type="protein sequence ID" value="RZT95132.1"/>
    <property type="molecule type" value="Genomic_DNA"/>
</dbReference>
<organism evidence="1 2">
    <name type="scientific">Rivibacter subsaxonicus</name>
    <dbReference type="NCBI Taxonomy" id="457575"/>
    <lineage>
        <taxon>Bacteria</taxon>
        <taxon>Pseudomonadati</taxon>
        <taxon>Pseudomonadota</taxon>
        <taxon>Betaproteobacteria</taxon>
        <taxon>Burkholderiales</taxon>
        <taxon>Rivibacter</taxon>
    </lineage>
</organism>
<dbReference type="Proteomes" id="UP000293671">
    <property type="component" value="Unassembled WGS sequence"/>
</dbReference>
<dbReference type="Pfam" id="PF08811">
    <property type="entry name" value="DUF1800"/>
    <property type="match status" value="1"/>
</dbReference>
<dbReference type="RefSeq" id="WP_130433288.1">
    <property type="nucleotide sequence ID" value="NZ_SHKP01000007.1"/>
</dbReference>
<comment type="caution">
    <text evidence="1">The sequence shown here is derived from an EMBL/GenBank/DDBJ whole genome shotgun (WGS) entry which is preliminary data.</text>
</comment>
<dbReference type="PANTHER" id="PTHR43737">
    <property type="entry name" value="BLL7424 PROTEIN"/>
    <property type="match status" value="1"/>
</dbReference>
<accession>A0A4Q7VGH8</accession>
<gene>
    <name evidence="1" type="ORF">EV670_2881</name>
</gene>